<evidence type="ECO:0000313" key="4">
    <source>
        <dbReference type="Proteomes" id="UP001232063"/>
    </source>
</evidence>
<evidence type="ECO:0000256" key="1">
    <source>
        <dbReference type="SAM" id="MobiDB-lite"/>
    </source>
</evidence>
<feature type="chain" id="PRO_5042173873" evidence="2">
    <location>
        <begin position="20"/>
        <end position="280"/>
    </location>
</feature>
<dbReference type="AlphaFoldDB" id="A0AAE3R223"/>
<keyword evidence="2" id="KW-0732">Signal</keyword>
<evidence type="ECO:0000256" key="2">
    <source>
        <dbReference type="SAM" id="SignalP"/>
    </source>
</evidence>
<feature type="compositionally biased region" description="Low complexity" evidence="1">
    <location>
        <begin position="119"/>
        <end position="130"/>
    </location>
</feature>
<feature type="region of interest" description="Disordered" evidence="1">
    <location>
        <begin position="91"/>
        <end position="138"/>
    </location>
</feature>
<feature type="signal peptide" evidence="2">
    <location>
        <begin position="1"/>
        <end position="19"/>
    </location>
</feature>
<proteinExistence type="predicted"/>
<keyword evidence="4" id="KW-1185">Reference proteome</keyword>
<sequence length="280" mass="31734">MKKLLITCLFLISLCFANAQQKGPDKIQKKDKSVINAIVVEISSKEIKYKKYQSPNGATFSVPTKEVSTILYSDGYIEILDEPPPVLAKSTTQERVTEEKKPASTIVSTETSAPKKETPTPVSSVSVNTSTEKDKKTDVVAKTSKGGYKLTGKELGLELPPREVSGLDIDRVPFAMLEKDLRHPSEYDGEYQWKSSAHDQKGTVWRIEWDNVTLIPKEWMGYGWQRRANSEKDIKLKDNELRSNGKLMGHFVKFTWKGQEIRGFYIQTANNRDLFLLKVK</sequence>
<dbReference type="EMBL" id="JASJOU010000001">
    <property type="protein sequence ID" value="MDJ1500179.1"/>
    <property type="molecule type" value="Genomic_DNA"/>
</dbReference>
<gene>
    <name evidence="3" type="ORF">QNI22_05960</name>
</gene>
<accession>A0AAE3R223</accession>
<dbReference type="Proteomes" id="UP001232063">
    <property type="component" value="Unassembled WGS sequence"/>
</dbReference>
<comment type="caution">
    <text evidence="3">The sequence shown here is derived from an EMBL/GenBank/DDBJ whole genome shotgun (WGS) entry which is preliminary data.</text>
</comment>
<name>A0AAE3R223_9BACT</name>
<dbReference type="RefSeq" id="WP_314509704.1">
    <property type="nucleotide sequence ID" value="NZ_JASJOU010000001.1"/>
</dbReference>
<reference evidence="3" key="1">
    <citation type="submission" date="2023-05" db="EMBL/GenBank/DDBJ databases">
        <authorList>
            <person name="Zhang X."/>
        </authorList>
    </citation>
    <scope>NUCLEOTIDE SEQUENCE</scope>
    <source>
        <strain evidence="3">BD1B2-1</strain>
    </source>
</reference>
<organism evidence="3 4">
    <name type="scientific">Xanthocytophaga agilis</name>
    <dbReference type="NCBI Taxonomy" id="3048010"/>
    <lineage>
        <taxon>Bacteria</taxon>
        <taxon>Pseudomonadati</taxon>
        <taxon>Bacteroidota</taxon>
        <taxon>Cytophagia</taxon>
        <taxon>Cytophagales</taxon>
        <taxon>Rhodocytophagaceae</taxon>
        <taxon>Xanthocytophaga</taxon>
    </lineage>
</organism>
<protein>
    <submittedName>
        <fullName evidence="3">Uncharacterized protein</fullName>
    </submittedName>
</protein>
<evidence type="ECO:0000313" key="3">
    <source>
        <dbReference type="EMBL" id="MDJ1500179.1"/>
    </source>
</evidence>